<evidence type="ECO:0000256" key="1">
    <source>
        <dbReference type="ARBA" id="ARBA00008956"/>
    </source>
</evidence>
<feature type="compositionally biased region" description="Basic and acidic residues" evidence="6">
    <location>
        <begin position="1030"/>
        <end position="1046"/>
    </location>
</feature>
<keyword evidence="5" id="KW-0175">Coiled coil</keyword>
<organism evidence="7 8">
    <name type="scientific">Malus domestica</name>
    <name type="common">Apple</name>
    <name type="synonym">Pyrus malus</name>
    <dbReference type="NCBI Taxonomy" id="3750"/>
    <lineage>
        <taxon>Eukaryota</taxon>
        <taxon>Viridiplantae</taxon>
        <taxon>Streptophyta</taxon>
        <taxon>Embryophyta</taxon>
        <taxon>Tracheophyta</taxon>
        <taxon>Spermatophyta</taxon>
        <taxon>Magnoliopsida</taxon>
        <taxon>eudicotyledons</taxon>
        <taxon>Gunneridae</taxon>
        <taxon>Pentapetalae</taxon>
        <taxon>rosids</taxon>
        <taxon>fabids</taxon>
        <taxon>Rosales</taxon>
        <taxon>Rosaceae</taxon>
        <taxon>Amygdaloideae</taxon>
        <taxon>Maleae</taxon>
        <taxon>Malus</taxon>
    </lineage>
</organism>
<keyword evidence="2" id="KW-0217">Developmental protein</keyword>
<feature type="region of interest" description="Disordered" evidence="6">
    <location>
        <begin position="951"/>
        <end position="1066"/>
    </location>
</feature>
<dbReference type="Pfam" id="PF07899">
    <property type="entry name" value="Frigida"/>
    <property type="match status" value="2"/>
</dbReference>
<name>A0A498K3C7_MALDO</name>
<evidence type="ECO:0000256" key="5">
    <source>
        <dbReference type="SAM" id="Coils"/>
    </source>
</evidence>
<keyword evidence="4" id="KW-0287">Flowering</keyword>
<proteinExistence type="inferred from homology"/>
<evidence type="ECO:0000256" key="4">
    <source>
        <dbReference type="ARBA" id="ARBA00023089"/>
    </source>
</evidence>
<dbReference type="GO" id="GO:0009908">
    <property type="term" value="P:flower development"/>
    <property type="evidence" value="ECO:0007669"/>
    <property type="project" value="UniProtKB-KW"/>
</dbReference>
<dbReference type="GO" id="GO:0030154">
    <property type="term" value="P:cell differentiation"/>
    <property type="evidence" value="ECO:0007669"/>
    <property type="project" value="UniProtKB-KW"/>
</dbReference>
<feature type="coiled-coil region" evidence="5">
    <location>
        <begin position="143"/>
        <end position="268"/>
    </location>
</feature>
<dbReference type="STRING" id="3750.A0A498K3C7"/>
<dbReference type="SUPFAM" id="SSF57997">
    <property type="entry name" value="Tropomyosin"/>
    <property type="match status" value="1"/>
</dbReference>
<dbReference type="PANTHER" id="PTHR31791">
    <property type="entry name" value="FRIGIDA-LIKE PROTEIN 3-RELATED"/>
    <property type="match status" value="1"/>
</dbReference>
<comment type="caution">
    <text evidence="7">The sequence shown here is derived from an EMBL/GenBank/DDBJ whole genome shotgun (WGS) entry which is preliminary data.</text>
</comment>
<comment type="similarity">
    <text evidence="1">Belongs to the Frigida family.</text>
</comment>
<dbReference type="AlphaFoldDB" id="A0A498K3C7"/>
<evidence type="ECO:0000313" key="7">
    <source>
        <dbReference type="EMBL" id="RXI01917.1"/>
    </source>
</evidence>
<keyword evidence="8" id="KW-1185">Reference proteome</keyword>
<dbReference type="PANTHER" id="PTHR31791:SF47">
    <property type="entry name" value="INACTIVE FRIGIDA-LIKE PROTEIN 2"/>
    <property type="match status" value="1"/>
</dbReference>
<protein>
    <recommendedName>
        <fullName evidence="9">FRIGIDA-like protein</fullName>
    </recommendedName>
</protein>
<keyword evidence="3" id="KW-0221">Differentiation</keyword>
<evidence type="ECO:0000256" key="6">
    <source>
        <dbReference type="SAM" id="MobiDB-lite"/>
    </source>
</evidence>
<dbReference type="Proteomes" id="UP000290289">
    <property type="component" value="Chromosome 4"/>
</dbReference>
<evidence type="ECO:0000256" key="2">
    <source>
        <dbReference type="ARBA" id="ARBA00022473"/>
    </source>
</evidence>
<feature type="compositionally biased region" description="Basic and acidic residues" evidence="6">
    <location>
        <begin position="989"/>
        <end position="1008"/>
    </location>
</feature>
<sequence length="1106" mass="127008">MELEKIEAELKEAETKQRSLSKAYECVHAQATALIIFAVQWKDLEEHFESTRYSLELQLRELARRETAVRLRYGELEAKEMKYNSEIESKADELGGLQRLIDEKVEEVIQSKNHLHSLQSLIQECSNEVMVQEKRLTEAEGFVVEKKRECDSIEKRVERRQKKLDWVERRVEEKLKLAEEKSKLAEVKAEEVRGFGEALEKCVEEIELKKRELNEIIGSIEKRKKEFNSIGEQIMGAEKLMKVQEEQLGFKEERIKEAQRAVEQCDKELKWREKLKTEAERAVEECDKELKWREKLKTEAERAVEERDKELKLKKEKLVVIDKSLAECSNALESREKRIREIDSKKDKDLSLREKSLEEWSCRLEVKEREVRLGERIVELKAGELQKLKEGERCLESISQVLEQKENRLQDLDEELKLKQKELDLIKKSTEERAKNLELKERQLEDQAKELELKQKGFDSIKKISEERTQNLKSKENTSILVSQVKIEQLEHIPANNAVVPSTSSNQSGVNMDGRGLLLFINEHLKRYVVLGSEISAVLQASPDPAKLVLDAMQGFYHANSSVDESECDFESITRMTCSLLLENLKSVSPQINPEVREEAIKLAGDWKVKMRTDNCLEVLGFLRLVSTYGITSFYDAKELQSLCAIVAKDERTTELSWAFGMTGEAPARIEAPESSLANNAGTCSSLNLQLTATTDATHSQGFLNELFSRDCLIQTETWAAFQSSSEPEKFVMDVMQTSFYKYCTIEDAGFKEIVMAKYISLLDMLMKIKPHVGPHVNIDALKLAVNWKSKIGASTQPLELLGFLQFIATYGLLSMFNRETLVFLGRISHQKQALEICQTLGLADKIPDIIRDLVEKNQLIEAVRLICPFKLIDKFPPVPLLKEFVENAKLSCIQMSKGYKLFSEKDKCVNNQIAALRVVIQCIKDSNLESEYPSRFIETQIAFLEKMNNHRRRQMTSPPSKVEQRWKKNSPVSKVEGREQKQSPASKVEGREQKKSPSPRIEGREQIKPLASNVEQGAEKPFAYTVEGQEQKRSVPSHAEPEEHSRGKKRRPNTLPCSIQPPQQRRNMYHQTSASHSIHHLQSTQTIGSQVRCLGRVFKAMPNPD</sequence>
<dbReference type="InterPro" id="IPR012474">
    <property type="entry name" value="Frigida"/>
</dbReference>
<reference evidence="7 8" key="1">
    <citation type="submission" date="2018-10" db="EMBL/GenBank/DDBJ databases">
        <title>A high-quality apple genome assembly.</title>
        <authorList>
            <person name="Hu J."/>
        </authorList>
    </citation>
    <scope>NUCLEOTIDE SEQUENCE [LARGE SCALE GENOMIC DNA]</scope>
    <source>
        <strain evidence="8">cv. HFTH1</strain>
        <tissue evidence="7">Young leaf</tissue>
    </source>
</reference>
<evidence type="ECO:0000313" key="8">
    <source>
        <dbReference type="Proteomes" id="UP000290289"/>
    </source>
</evidence>
<feature type="compositionally biased region" description="Polar residues" evidence="6">
    <location>
        <begin position="1056"/>
        <end position="1066"/>
    </location>
</feature>
<gene>
    <name evidence="7" type="ORF">DVH24_015266</name>
</gene>
<evidence type="ECO:0008006" key="9">
    <source>
        <dbReference type="Google" id="ProtNLM"/>
    </source>
</evidence>
<accession>A0A498K3C7</accession>
<dbReference type="EMBL" id="RDQH01000330">
    <property type="protein sequence ID" value="RXI01917.1"/>
    <property type="molecule type" value="Genomic_DNA"/>
</dbReference>
<feature type="coiled-coil region" evidence="5">
    <location>
        <begin position="395"/>
        <end position="457"/>
    </location>
</feature>
<evidence type="ECO:0000256" key="3">
    <source>
        <dbReference type="ARBA" id="ARBA00022782"/>
    </source>
</evidence>